<feature type="domain" description="Helicase C-terminal" evidence="11">
    <location>
        <begin position="548"/>
        <end position="707"/>
    </location>
</feature>
<dbReference type="GeneID" id="55474458"/>
<evidence type="ECO:0000259" key="12">
    <source>
        <dbReference type="PROSITE" id="PS51643"/>
    </source>
</evidence>
<dbReference type="Pfam" id="PF22590">
    <property type="entry name" value="Cas3-like_C_2"/>
    <property type="match status" value="1"/>
</dbReference>
<keyword evidence="3" id="KW-0540">Nuclease</keyword>
<dbReference type="GO" id="GO:0004518">
    <property type="term" value="F:nuclease activity"/>
    <property type="evidence" value="ECO:0007669"/>
    <property type="project" value="UniProtKB-KW"/>
</dbReference>
<evidence type="ECO:0000256" key="3">
    <source>
        <dbReference type="ARBA" id="ARBA00022722"/>
    </source>
</evidence>
<evidence type="ECO:0000256" key="2">
    <source>
        <dbReference type="ARBA" id="ARBA00009046"/>
    </source>
</evidence>
<dbReference type="GO" id="GO:0003676">
    <property type="term" value="F:nucleic acid binding"/>
    <property type="evidence" value="ECO:0007669"/>
    <property type="project" value="InterPro"/>
</dbReference>
<dbReference type="GO" id="GO:0046872">
    <property type="term" value="F:metal ion binding"/>
    <property type="evidence" value="ECO:0007669"/>
    <property type="project" value="UniProtKB-KW"/>
</dbReference>
<evidence type="ECO:0000256" key="6">
    <source>
        <dbReference type="ARBA" id="ARBA00022801"/>
    </source>
</evidence>
<evidence type="ECO:0000256" key="8">
    <source>
        <dbReference type="ARBA" id="ARBA00022840"/>
    </source>
</evidence>
<dbReference type="Gene3D" id="3.40.50.300">
    <property type="entry name" value="P-loop containing nucleotide triphosphate hydrolases"/>
    <property type="match status" value="2"/>
</dbReference>
<dbReference type="PATRIC" id="fig|1345695.10.peg.2428"/>
<organism evidence="13 14">
    <name type="scientific">Clostridium saccharobutylicum DSM 13864</name>
    <dbReference type="NCBI Taxonomy" id="1345695"/>
    <lineage>
        <taxon>Bacteria</taxon>
        <taxon>Bacillati</taxon>
        <taxon>Bacillota</taxon>
        <taxon>Clostridia</taxon>
        <taxon>Eubacteriales</taxon>
        <taxon>Clostridiaceae</taxon>
        <taxon>Clostridium</taxon>
    </lineage>
</organism>
<dbReference type="PROSITE" id="PS51194">
    <property type="entry name" value="HELICASE_CTER"/>
    <property type="match status" value="1"/>
</dbReference>
<dbReference type="PROSITE" id="PS51192">
    <property type="entry name" value="HELICASE_ATP_BIND_1"/>
    <property type="match status" value="1"/>
</dbReference>
<protein>
    <submittedName>
        <fullName evidence="13">CRISPR-associated helicase, Cas3 family</fullName>
    </submittedName>
</protein>
<feature type="domain" description="HD Cas3-type" evidence="12">
    <location>
        <begin position="28"/>
        <end position="240"/>
    </location>
</feature>
<feature type="domain" description="Helicase ATP-binding" evidence="10">
    <location>
        <begin position="314"/>
        <end position="509"/>
    </location>
</feature>
<dbReference type="EMBL" id="CP006721">
    <property type="protein sequence ID" value="AGX42979.1"/>
    <property type="molecule type" value="Genomic_DNA"/>
</dbReference>
<comment type="similarity">
    <text evidence="2">In the central section; belongs to the CRISPR-associated helicase Cas3 family.</text>
</comment>
<dbReference type="GO" id="GO:0051607">
    <property type="term" value="P:defense response to virus"/>
    <property type="evidence" value="ECO:0007669"/>
    <property type="project" value="UniProtKB-KW"/>
</dbReference>
<dbReference type="InterPro" id="IPR038257">
    <property type="entry name" value="CRISPR-assoc_Cas3_HD_sf"/>
</dbReference>
<comment type="similarity">
    <text evidence="1">In the N-terminal section; belongs to the CRISPR-associated nuclease Cas3-HD family.</text>
</comment>
<evidence type="ECO:0000256" key="4">
    <source>
        <dbReference type="ARBA" id="ARBA00022723"/>
    </source>
</evidence>
<keyword evidence="4" id="KW-0479">Metal-binding</keyword>
<keyword evidence="7" id="KW-0347">Helicase</keyword>
<dbReference type="NCBIfam" id="TIGR01587">
    <property type="entry name" value="cas3_core"/>
    <property type="match status" value="1"/>
</dbReference>
<dbReference type="Gene3D" id="1.10.3210.30">
    <property type="match status" value="1"/>
</dbReference>
<evidence type="ECO:0000259" key="10">
    <source>
        <dbReference type="PROSITE" id="PS51192"/>
    </source>
</evidence>
<keyword evidence="6" id="KW-0378">Hydrolase</keyword>
<keyword evidence="9" id="KW-0051">Antiviral defense</keyword>
<dbReference type="SMART" id="SM00490">
    <property type="entry name" value="HELICc"/>
    <property type="match status" value="1"/>
</dbReference>
<dbReference type="InterPro" id="IPR011545">
    <property type="entry name" value="DEAD/DEAH_box_helicase_dom"/>
</dbReference>
<sequence length="858" mass="100085">MYFENIKIIDISTLLKEPSDIYSHTKSDILEYETLAEHNERCIKYFYKIVDVKNLDSVFNNFEQRLLKGCSSKCINLWKEIVLNTVFFHDVGKSNPGFQKEKMKNEKYKNIKVNNSNHSRASGIVFFNHYYNEVFAVNNDEAKVLFVFLCLSMYVINKHHSSLEDLAKNLQSINKDLKTPEKNMFANIIKDLNNFDEISDINELHYAFRHELESNTEWISLDMYIYTRFLYSLLVASDFYATSEYMTGAKIEHFGIIDDTKDYRTCLDNSAVGKCIGKYKDFKSGLCTNPYGICKGDMLNQLRTEIYLEADFNIDNNINADIFFLPAPTGAGKTNISINLALKLIENNPLLNKISYNFPFNNLVEQTKNSLYETFNENKKIKESISVINSITPIKEFSSTNDNDEVDFNKSLLSRQFLHYPVIVSTHVGLFDILFGINKENLFPLVHLCNSVIILDEIQAYKNSIWKEIIIFLKTYAKLLNIKFIIMSATLPDLTKLCNTNDGFISLIEDNSKYFTNPLFKDRVDIDYKMLNIDKENLFKALILKVIEVSKLLKKQADKFDNKILVEFITKSAAKDFYENLSTKVKDIHSNEEIILFTGDDSSIERKKIINHIKSSKNIILISTQVIEAGVDIDMDIGFKDISMLDSDEQFVGRINRNCKKENCKVYFFNYDDVTKIYKNDIRNSADYSLLSTKMRELFELKKFDIYYDYIINELNEAADSKNAKNIDFFRKNTLTDLEFYNIKKRMKLIDDQSKITIFLNINVEDENGNIFIGENVWNKYLSLLKNFDITYQEKQVELSKIREKVQYFTYEINDKYKGKFSYDIDKSIGNTFYINNGDDYITNGKFDRDKLINDLFS</sequence>
<dbReference type="OrthoDB" id="9810236at2"/>
<evidence type="ECO:0000259" key="11">
    <source>
        <dbReference type="PROSITE" id="PS51194"/>
    </source>
</evidence>
<evidence type="ECO:0000313" key="14">
    <source>
        <dbReference type="Proteomes" id="UP000017118"/>
    </source>
</evidence>
<dbReference type="KEGG" id="csb:CLSA_c19950"/>
<evidence type="ECO:0000256" key="1">
    <source>
        <dbReference type="ARBA" id="ARBA00006847"/>
    </source>
</evidence>
<dbReference type="GO" id="GO:0005524">
    <property type="term" value="F:ATP binding"/>
    <property type="evidence" value="ECO:0007669"/>
    <property type="project" value="UniProtKB-KW"/>
</dbReference>
<keyword evidence="8" id="KW-0067">ATP-binding</keyword>
<evidence type="ECO:0000256" key="5">
    <source>
        <dbReference type="ARBA" id="ARBA00022741"/>
    </source>
</evidence>
<reference evidence="13 14" key="1">
    <citation type="journal article" date="2013" name="Genome Announc.">
        <title>Complete Genome Sequence of the Solvent Producer Clostridium saccharobutylicum NCP262 (DSM 13864).</title>
        <authorList>
            <person name="Poehlein A."/>
            <person name="Hartwich K."/>
            <person name="Krabben P."/>
            <person name="Ehrenreich A."/>
            <person name="Liebl W."/>
            <person name="Durre P."/>
            <person name="Gottschalk G."/>
            <person name="Daniel R."/>
        </authorList>
    </citation>
    <scope>NUCLEOTIDE SEQUENCE [LARGE SCALE GENOMIC DNA]</scope>
    <source>
        <strain evidence="13">DSM 13864</strain>
    </source>
</reference>
<dbReference type="RefSeq" id="WP_022745994.1">
    <property type="nucleotide sequence ID" value="NC_022571.1"/>
</dbReference>
<dbReference type="InterPro" id="IPR001650">
    <property type="entry name" value="Helicase_C-like"/>
</dbReference>
<dbReference type="GO" id="GO:0016787">
    <property type="term" value="F:hydrolase activity"/>
    <property type="evidence" value="ECO:0007669"/>
    <property type="project" value="UniProtKB-KW"/>
</dbReference>
<dbReference type="InterPro" id="IPR006474">
    <property type="entry name" value="Helicase_Cas3_CRISPR-ass_core"/>
</dbReference>
<evidence type="ECO:0000256" key="9">
    <source>
        <dbReference type="ARBA" id="ARBA00023118"/>
    </source>
</evidence>
<gene>
    <name evidence="13" type="ORF">CLSA_c19950</name>
</gene>
<dbReference type="InterPro" id="IPR027417">
    <property type="entry name" value="P-loop_NTPase"/>
</dbReference>
<dbReference type="AlphaFoldDB" id="U5MQC3"/>
<dbReference type="HOGENOM" id="CLU_010123_1_1_9"/>
<dbReference type="InterPro" id="IPR006483">
    <property type="entry name" value="CRISPR-assoc_Cas3_HD"/>
</dbReference>
<accession>U5MQC3</accession>
<evidence type="ECO:0000256" key="7">
    <source>
        <dbReference type="ARBA" id="ARBA00022806"/>
    </source>
</evidence>
<dbReference type="eggNOG" id="COG1203">
    <property type="taxonomic scope" value="Bacteria"/>
</dbReference>
<dbReference type="Proteomes" id="UP000017118">
    <property type="component" value="Chromosome"/>
</dbReference>
<dbReference type="InterPro" id="IPR014001">
    <property type="entry name" value="Helicase_ATP-bd"/>
</dbReference>
<dbReference type="CDD" id="cd09641">
    <property type="entry name" value="Cas3''_I"/>
    <property type="match status" value="1"/>
</dbReference>
<keyword evidence="5" id="KW-0547">Nucleotide-binding</keyword>
<dbReference type="GO" id="GO:0004386">
    <property type="term" value="F:helicase activity"/>
    <property type="evidence" value="ECO:0007669"/>
    <property type="project" value="UniProtKB-KW"/>
</dbReference>
<keyword evidence="14" id="KW-1185">Reference proteome</keyword>
<evidence type="ECO:0000313" key="13">
    <source>
        <dbReference type="EMBL" id="AGX42979.1"/>
    </source>
</evidence>
<dbReference type="PROSITE" id="PS51643">
    <property type="entry name" value="HD_CAS3"/>
    <property type="match status" value="1"/>
</dbReference>
<dbReference type="InterPro" id="IPR054712">
    <property type="entry name" value="Cas3-like_dom"/>
</dbReference>
<dbReference type="Pfam" id="PF00270">
    <property type="entry name" value="DEAD"/>
    <property type="match status" value="1"/>
</dbReference>
<dbReference type="SUPFAM" id="SSF52540">
    <property type="entry name" value="P-loop containing nucleoside triphosphate hydrolases"/>
    <property type="match status" value="1"/>
</dbReference>
<proteinExistence type="inferred from homology"/>
<dbReference type="NCBIfam" id="TIGR01596">
    <property type="entry name" value="cas3_HD"/>
    <property type="match status" value="1"/>
</dbReference>
<name>U5MQC3_CLOSA</name>